<dbReference type="CDD" id="cd06580">
    <property type="entry name" value="TM_PBP1_transp_TpRbsC_like"/>
    <property type="match status" value="1"/>
</dbReference>
<dbReference type="PANTHER" id="PTHR47089">
    <property type="entry name" value="ABC TRANSPORTER, PERMEASE PROTEIN"/>
    <property type="match status" value="1"/>
</dbReference>
<feature type="transmembrane region" description="Helical" evidence="6">
    <location>
        <begin position="197"/>
        <end position="215"/>
    </location>
</feature>
<sequence length="354" mass="37385">MLELEARAEPSRLMSCLSPLLAVALMLAGGLLVFSALGKDPGEGFRVFFLNPIKDLYGISELLLKATPLMLCAIGLAIGFRANIWNIGAEGQFMLGAVAATGIALHFDASDGALLLPAMVVAGALGGAAWAAIPALLRTRFNANEILVSLMLVYVAQLFVSWLVFGPWMDPDGFNFPQTRMFGDAALLPALLDGTRLHLGFALAITVLVAGHAFMNRSHAGFRMRVAGQAPDAARYAGFSAARTVWTGLLLGGAAAGLAGMAEVAGPMGQLTDKVGSGYGFAAIIVAFVGRLNAFGIFLASLLMALLYIGGEQAQQYLNLPSSISMVFQGMLLFFLLGADVLINYRLRLRRRAG</sequence>
<evidence type="ECO:0000313" key="7">
    <source>
        <dbReference type="EMBL" id="ENO85925.1"/>
    </source>
</evidence>
<keyword evidence="4 6" id="KW-1133">Transmembrane helix</keyword>
<dbReference type="AlphaFoldDB" id="N6Y326"/>
<keyword evidence="3 6" id="KW-0812">Transmembrane</keyword>
<evidence type="ECO:0000256" key="4">
    <source>
        <dbReference type="ARBA" id="ARBA00022989"/>
    </source>
</evidence>
<dbReference type="InterPro" id="IPR001851">
    <property type="entry name" value="ABC_transp_permease"/>
</dbReference>
<feature type="transmembrane region" description="Helical" evidence="6">
    <location>
        <begin position="62"/>
        <end position="80"/>
    </location>
</feature>
<keyword evidence="5 6" id="KW-0472">Membrane</keyword>
<feature type="transmembrane region" description="Helical" evidence="6">
    <location>
        <begin position="278"/>
        <end position="311"/>
    </location>
</feature>
<dbReference type="STRING" id="1123367.GCA_000621305_03430"/>
<organism evidence="7 8">
    <name type="scientific">Thauera linaloolentis (strain DSM 12138 / JCM 21573 / CCUG 41526 / CIP 105981 / IAM 15112 / NBRC 102519 / 47Lol)</name>
    <dbReference type="NCBI Taxonomy" id="1123367"/>
    <lineage>
        <taxon>Bacteria</taxon>
        <taxon>Pseudomonadati</taxon>
        <taxon>Pseudomonadota</taxon>
        <taxon>Betaproteobacteria</taxon>
        <taxon>Rhodocyclales</taxon>
        <taxon>Zoogloeaceae</taxon>
        <taxon>Thauera</taxon>
    </lineage>
</organism>
<evidence type="ECO:0000256" key="2">
    <source>
        <dbReference type="ARBA" id="ARBA00022475"/>
    </source>
</evidence>
<comment type="subcellular location">
    <subcellularLocation>
        <location evidence="1">Cell membrane</location>
        <topology evidence="1">Multi-pass membrane protein</topology>
    </subcellularLocation>
</comment>
<gene>
    <name evidence="7" type="ORF">C666_14355</name>
</gene>
<dbReference type="PANTHER" id="PTHR47089:SF1">
    <property type="entry name" value="GUANOSINE ABC TRANSPORTER PERMEASE PROTEIN NUPP"/>
    <property type="match status" value="1"/>
</dbReference>
<feature type="transmembrane region" description="Helical" evidence="6">
    <location>
        <begin position="323"/>
        <end position="343"/>
    </location>
</feature>
<dbReference type="Proteomes" id="UP000013232">
    <property type="component" value="Unassembled WGS sequence"/>
</dbReference>
<dbReference type="Pfam" id="PF02653">
    <property type="entry name" value="BPD_transp_2"/>
    <property type="match status" value="1"/>
</dbReference>
<protein>
    <submittedName>
        <fullName evidence="7">Inner-membrane translocator</fullName>
    </submittedName>
</protein>
<evidence type="ECO:0000256" key="1">
    <source>
        <dbReference type="ARBA" id="ARBA00004651"/>
    </source>
</evidence>
<feature type="transmembrane region" description="Helical" evidence="6">
    <location>
        <begin position="87"/>
        <end position="107"/>
    </location>
</feature>
<dbReference type="GO" id="GO:0005886">
    <property type="term" value="C:plasma membrane"/>
    <property type="evidence" value="ECO:0007669"/>
    <property type="project" value="UniProtKB-SubCell"/>
</dbReference>
<evidence type="ECO:0000256" key="3">
    <source>
        <dbReference type="ARBA" id="ARBA00022692"/>
    </source>
</evidence>
<evidence type="ECO:0000256" key="6">
    <source>
        <dbReference type="SAM" id="Phobius"/>
    </source>
</evidence>
<keyword evidence="8" id="KW-1185">Reference proteome</keyword>
<dbReference type="GO" id="GO:0022857">
    <property type="term" value="F:transmembrane transporter activity"/>
    <property type="evidence" value="ECO:0007669"/>
    <property type="project" value="InterPro"/>
</dbReference>
<feature type="transmembrane region" description="Helical" evidence="6">
    <location>
        <begin position="146"/>
        <end position="165"/>
    </location>
</feature>
<feature type="transmembrane region" description="Helical" evidence="6">
    <location>
        <begin position="113"/>
        <end position="137"/>
    </location>
</feature>
<evidence type="ECO:0000256" key="5">
    <source>
        <dbReference type="ARBA" id="ARBA00023136"/>
    </source>
</evidence>
<name>N6Y326_THAL4</name>
<dbReference type="EMBL" id="AMXE01000064">
    <property type="protein sequence ID" value="ENO85925.1"/>
    <property type="molecule type" value="Genomic_DNA"/>
</dbReference>
<dbReference type="RefSeq" id="WP_004341546.1">
    <property type="nucleotide sequence ID" value="NZ_AMXE01000064.1"/>
</dbReference>
<dbReference type="OrthoDB" id="9809785at2"/>
<keyword evidence="2" id="KW-1003">Cell membrane</keyword>
<proteinExistence type="predicted"/>
<accession>N6Y326</accession>
<dbReference type="eggNOG" id="COG4603">
    <property type="taxonomic scope" value="Bacteria"/>
</dbReference>
<evidence type="ECO:0000313" key="8">
    <source>
        <dbReference type="Proteomes" id="UP000013232"/>
    </source>
</evidence>
<reference evidence="7 8" key="1">
    <citation type="submission" date="2012-09" db="EMBL/GenBank/DDBJ databases">
        <title>Draft Genome Sequences of 6 Strains from Genus Thauera.</title>
        <authorList>
            <person name="Liu B."/>
            <person name="Shapleigh J.P."/>
            <person name="Frostegard A.H."/>
        </authorList>
    </citation>
    <scope>NUCLEOTIDE SEQUENCE [LARGE SCALE GENOMIC DNA]</scope>
    <source>
        <strain evidence="8">47Lol / DSM 12138</strain>
    </source>
</reference>
<comment type="caution">
    <text evidence="7">The sequence shown here is derived from an EMBL/GenBank/DDBJ whole genome shotgun (WGS) entry which is preliminary data.</text>
</comment>